<dbReference type="EMBL" id="JAVDPF010000004">
    <property type="protein sequence ID" value="KAL1884783.1"/>
    <property type="molecule type" value="Genomic_DNA"/>
</dbReference>
<proteinExistence type="predicted"/>
<dbReference type="Gene3D" id="3.40.462.20">
    <property type="match status" value="1"/>
</dbReference>
<name>A0ABR3Y8Z9_9EURO</name>
<evidence type="ECO:0000313" key="1">
    <source>
        <dbReference type="EMBL" id="KAL1884783.1"/>
    </source>
</evidence>
<protein>
    <submittedName>
        <fullName evidence="1">Uncharacterized protein</fullName>
    </submittedName>
</protein>
<sequence>MGHYPPGIDQLCLFVLFVTFKDNPDDARDALLPAQETRPTGTLKEWFCEDDNLDKEYDAQGAANPNNHRYCAENAYISNDADVPAVLEEAFTTIPHKKAFALWYAMNPCSRRKLPDMALSMQTDHYFALYTIWEDEKDDDRCRGWVRDIMKKVERYSEGAYLGDSDFQVRQTRFWGAMQGKRLMNVRKKWDPEGRICGYLDAGDVSGVNGLTNDHEWKL</sequence>
<comment type="caution">
    <text evidence="1">The sequence shown here is derived from an EMBL/GenBank/DDBJ whole genome shotgun (WGS) entry which is preliminary data.</text>
</comment>
<dbReference type="Proteomes" id="UP001583193">
    <property type="component" value="Unassembled WGS sequence"/>
</dbReference>
<accession>A0ABR3Y8Z9</accession>
<gene>
    <name evidence="1" type="ORF">Plec18167_002375</name>
</gene>
<reference evidence="1 2" key="1">
    <citation type="journal article" date="2024" name="IMA Fungus">
        <title>IMA Genome - F19 : A genome assembly and annotation guide to empower mycologists, including annotated draft genome sequences of Ceratocystis pirilliformis, Diaporthe australafricana, Fusarium ophioides, Paecilomyces lecythidis, and Sporothrix stenoceras.</title>
        <authorList>
            <person name="Aylward J."/>
            <person name="Wilson A.M."/>
            <person name="Visagie C.M."/>
            <person name="Spraker J."/>
            <person name="Barnes I."/>
            <person name="Buitendag C."/>
            <person name="Ceriani C."/>
            <person name="Del Mar Angel L."/>
            <person name="du Plessis D."/>
            <person name="Fuchs T."/>
            <person name="Gasser K."/>
            <person name="Kramer D."/>
            <person name="Li W."/>
            <person name="Munsamy K."/>
            <person name="Piso A."/>
            <person name="Price J.L."/>
            <person name="Sonnekus B."/>
            <person name="Thomas C."/>
            <person name="van der Nest A."/>
            <person name="van Dijk A."/>
            <person name="van Heerden A."/>
            <person name="van Vuuren N."/>
            <person name="Yilmaz N."/>
            <person name="Duong T.A."/>
            <person name="van der Merwe N.A."/>
            <person name="Wingfield M.J."/>
            <person name="Wingfield B.D."/>
        </authorList>
    </citation>
    <scope>NUCLEOTIDE SEQUENCE [LARGE SCALE GENOMIC DNA]</scope>
    <source>
        <strain evidence="1 2">CMW 18167</strain>
    </source>
</reference>
<keyword evidence="2" id="KW-1185">Reference proteome</keyword>
<evidence type="ECO:0000313" key="2">
    <source>
        <dbReference type="Proteomes" id="UP001583193"/>
    </source>
</evidence>
<organism evidence="1 2">
    <name type="scientific">Paecilomyces lecythidis</name>
    <dbReference type="NCBI Taxonomy" id="3004212"/>
    <lineage>
        <taxon>Eukaryota</taxon>
        <taxon>Fungi</taxon>
        <taxon>Dikarya</taxon>
        <taxon>Ascomycota</taxon>
        <taxon>Pezizomycotina</taxon>
        <taxon>Eurotiomycetes</taxon>
        <taxon>Eurotiomycetidae</taxon>
        <taxon>Eurotiales</taxon>
        <taxon>Thermoascaceae</taxon>
        <taxon>Paecilomyces</taxon>
    </lineage>
</organism>